<dbReference type="AlphaFoldDB" id="A0A644UCA9"/>
<gene>
    <name evidence="1" type="ORF">SDC9_22471</name>
</gene>
<comment type="caution">
    <text evidence="1">The sequence shown here is derived from an EMBL/GenBank/DDBJ whole genome shotgun (WGS) entry which is preliminary data.</text>
</comment>
<proteinExistence type="predicted"/>
<name>A0A644UCA9_9ZZZZ</name>
<evidence type="ECO:0000313" key="1">
    <source>
        <dbReference type="EMBL" id="MPL76625.1"/>
    </source>
</evidence>
<reference evidence="1" key="1">
    <citation type="submission" date="2019-08" db="EMBL/GenBank/DDBJ databases">
        <authorList>
            <person name="Kucharzyk K."/>
            <person name="Murdoch R.W."/>
            <person name="Higgins S."/>
            <person name="Loffler F."/>
        </authorList>
    </citation>
    <scope>NUCLEOTIDE SEQUENCE</scope>
</reference>
<organism evidence="1">
    <name type="scientific">bioreactor metagenome</name>
    <dbReference type="NCBI Taxonomy" id="1076179"/>
    <lineage>
        <taxon>unclassified sequences</taxon>
        <taxon>metagenomes</taxon>
        <taxon>ecological metagenomes</taxon>
    </lineage>
</organism>
<sequence>MDSVVLRGFVIAKNGFLGIVKYVYNYFRLNYNYVKLQHKKSVYGRANNGI</sequence>
<protein>
    <submittedName>
        <fullName evidence="1">Uncharacterized protein</fullName>
    </submittedName>
</protein>
<accession>A0A644UCA9</accession>
<dbReference type="EMBL" id="VSSQ01000099">
    <property type="protein sequence ID" value="MPL76625.1"/>
    <property type="molecule type" value="Genomic_DNA"/>
</dbReference>